<evidence type="ECO:0000256" key="1">
    <source>
        <dbReference type="ARBA" id="ARBA00004429"/>
    </source>
</evidence>
<protein>
    <recommendedName>
        <fullName evidence="10">MFS transporter</fullName>
    </recommendedName>
</protein>
<dbReference type="Gene3D" id="1.20.1250.20">
    <property type="entry name" value="MFS general substrate transporter like domains"/>
    <property type="match status" value="1"/>
</dbReference>
<keyword evidence="6 7" id="KW-0472">Membrane</keyword>
<dbReference type="GO" id="GO:0022857">
    <property type="term" value="F:transmembrane transporter activity"/>
    <property type="evidence" value="ECO:0007669"/>
    <property type="project" value="InterPro"/>
</dbReference>
<organism evidence="8 9">
    <name type="scientific">Actinomyces respiraculi</name>
    <dbReference type="NCBI Taxonomy" id="2744574"/>
    <lineage>
        <taxon>Bacteria</taxon>
        <taxon>Bacillati</taxon>
        <taxon>Actinomycetota</taxon>
        <taxon>Actinomycetes</taxon>
        <taxon>Actinomycetales</taxon>
        <taxon>Actinomycetaceae</taxon>
        <taxon>Actinomyces</taxon>
    </lineage>
</organism>
<keyword evidence="3" id="KW-1003">Cell membrane</keyword>
<evidence type="ECO:0000313" key="8">
    <source>
        <dbReference type="EMBL" id="QPL06174.1"/>
    </source>
</evidence>
<dbReference type="RefSeq" id="WP_166855474.1">
    <property type="nucleotide sequence ID" value="NZ_CP063989.1"/>
</dbReference>
<dbReference type="EMBL" id="CP063989">
    <property type="protein sequence ID" value="QPL06174.1"/>
    <property type="molecule type" value="Genomic_DNA"/>
</dbReference>
<dbReference type="Pfam" id="PF07690">
    <property type="entry name" value="MFS_1"/>
    <property type="match status" value="1"/>
</dbReference>
<evidence type="ECO:0000256" key="7">
    <source>
        <dbReference type="SAM" id="Phobius"/>
    </source>
</evidence>
<evidence type="ECO:0000256" key="2">
    <source>
        <dbReference type="ARBA" id="ARBA00022448"/>
    </source>
</evidence>
<keyword evidence="4 7" id="KW-0812">Transmembrane</keyword>
<evidence type="ECO:0000256" key="6">
    <source>
        <dbReference type="ARBA" id="ARBA00023136"/>
    </source>
</evidence>
<evidence type="ECO:0008006" key="10">
    <source>
        <dbReference type="Google" id="ProtNLM"/>
    </source>
</evidence>
<evidence type="ECO:0000256" key="4">
    <source>
        <dbReference type="ARBA" id="ARBA00022692"/>
    </source>
</evidence>
<feature type="transmembrane region" description="Helical" evidence="7">
    <location>
        <begin position="45"/>
        <end position="68"/>
    </location>
</feature>
<accession>A0A7T0PWW4</accession>
<keyword evidence="2" id="KW-0813">Transport</keyword>
<dbReference type="InterPro" id="IPR036259">
    <property type="entry name" value="MFS_trans_sf"/>
</dbReference>
<dbReference type="SUPFAM" id="SSF103473">
    <property type="entry name" value="MFS general substrate transporter"/>
    <property type="match status" value="1"/>
</dbReference>
<feature type="transmembrane region" description="Helical" evidence="7">
    <location>
        <begin position="173"/>
        <end position="193"/>
    </location>
</feature>
<sequence>MGTIKEFRHLGHGGRYLVGDFMFGMSNVVYKWMCPVVLVSGGASAATVSLLAIVLFCASLLGALTGGAVRRFSTLRSRVAITYVGSVCCIAATGIALYQTPSSIAVITLIFASGFQAIAYSFYVPVRRSLPFALYTGETRTAALQLFQLSYYISILSGPALGSLLWVSTDMRAVHAFTLILGIVGGGLLVWLAGSFGSLPKDMFASERSPLIGSLRIITSRRSTRSALALDALTSIFVTSPLMLVWFANSLGAPEWSGALQSAVGLGGAITLTLPLNGIVSGATSRGLTFVSILSCLYITLGYLTLHHPFGSHASFGVSLVLCAICGAVSSLFILWRTLVVQEDLDGGTRTAAASIEHLVTTSGPKLGDVRLTLFLTHAPASIALIAGPMIALAVCSIGALLTLRSDRND</sequence>
<evidence type="ECO:0000256" key="5">
    <source>
        <dbReference type="ARBA" id="ARBA00022989"/>
    </source>
</evidence>
<feature type="transmembrane region" description="Helical" evidence="7">
    <location>
        <begin position="381"/>
        <end position="404"/>
    </location>
</feature>
<dbReference type="PANTHER" id="PTHR23513">
    <property type="entry name" value="INTEGRAL MEMBRANE EFFLUX PROTEIN-RELATED"/>
    <property type="match status" value="1"/>
</dbReference>
<dbReference type="AlphaFoldDB" id="A0A7T0PWW4"/>
<feature type="transmembrane region" description="Helical" evidence="7">
    <location>
        <begin position="287"/>
        <end position="306"/>
    </location>
</feature>
<dbReference type="KEGG" id="arep:ID810_04455"/>
<proteinExistence type="predicted"/>
<name>A0A7T0PWW4_9ACTO</name>
<feature type="transmembrane region" description="Helical" evidence="7">
    <location>
        <begin position="318"/>
        <end position="336"/>
    </location>
</feature>
<dbReference type="PANTHER" id="PTHR23513:SF9">
    <property type="entry name" value="ENTEROBACTIN EXPORTER ENTS"/>
    <property type="match status" value="1"/>
</dbReference>
<dbReference type="InterPro" id="IPR011701">
    <property type="entry name" value="MFS"/>
</dbReference>
<evidence type="ECO:0000256" key="3">
    <source>
        <dbReference type="ARBA" id="ARBA00022475"/>
    </source>
</evidence>
<gene>
    <name evidence="8" type="ORF">ID810_04455</name>
</gene>
<feature type="transmembrane region" description="Helical" evidence="7">
    <location>
        <begin position="104"/>
        <end position="126"/>
    </location>
</feature>
<feature type="transmembrane region" description="Helical" evidence="7">
    <location>
        <begin position="146"/>
        <end position="167"/>
    </location>
</feature>
<keyword evidence="5 7" id="KW-1133">Transmembrane helix</keyword>
<feature type="transmembrane region" description="Helical" evidence="7">
    <location>
        <begin position="80"/>
        <end position="98"/>
    </location>
</feature>
<comment type="subcellular location">
    <subcellularLocation>
        <location evidence="1">Cell inner membrane</location>
        <topology evidence="1">Multi-pass membrane protein</topology>
    </subcellularLocation>
</comment>
<dbReference type="Proteomes" id="UP000594637">
    <property type="component" value="Chromosome"/>
</dbReference>
<keyword evidence="9" id="KW-1185">Reference proteome</keyword>
<evidence type="ECO:0000313" key="9">
    <source>
        <dbReference type="Proteomes" id="UP000594637"/>
    </source>
</evidence>
<dbReference type="GO" id="GO:0005886">
    <property type="term" value="C:plasma membrane"/>
    <property type="evidence" value="ECO:0007669"/>
    <property type="project" value="UniProtKB-SubCell"/>
</dbReference>
<reference evidence="8 9" key="1">
    <citation type="submission" date="2020-11" db="EMBL/GenBank/DDBJ databases">
        <title>Actinomyces sp. ZJ750.</title>
        <authorList>
            <person name="Zhou J."/>
        </authorList>
    </citation>
    <scope>NUCLEOTIDE SEQUENCE [LARGE SCALE GENOMIC DNA]</scope>
    <source>
        <strain evidence="8 9">ZJ750</strain>
    </source>
</reference>
<feature type="transmembrane region" description="Helical" evidence="7">
    <location>
        <begin position="228"/>
        <end position="248"/>
    </location>
</feature>